<dbReference type="Gene3D" id="1.10.1580.10">
    <property type="match status" value="1"/>
</dbReference>
<keyword evidence="5" id="KW-1185">Reference proteome</keyword>
<dbReference type="PANTHER" id="PTHR45782">
    <property type="entry name" value="MITOCHONDRIAL RIBOSOME-ASSOCIATED GTPASE 1"/>
    <property type="match status" value="1"/>
</dbReference>
<name>A0A5J4Z6B8_PORPP</name>
<dbReference type="SUPFAM" id="SSF52540">
    <property type="entry name" value="P-loop containing nucleoside triphosphate hydrolases"/>
    <property type="match status" value="1"/>
</dbReference>
<accession>A0A5J4Z6B8</accession>
<evidence type="ECO:0000256" key="2">
    <source>
        <dbReference type="ARBA" id="ARBA00023134"/>
    </source>
</evidence>
<dbReference type="PANTHER" id="PTHR45782:SF4">
    <property type="entry name" value="MITOCHONDRIAL RIBOSOME-ASSOCIATED GTPASE 1"/>
    <property type="match status" value="1"/>
</dbReference>
<proteinExistence type="predicted"/>
<evidence type="ECO:0000259" key="3">
    <source>
        <dbReference type="Pfam" id="PF01926"/>
    </source>
</evidence>
<evidence type="ECO:0000313" key="4">
    <source>
        <dbReference type="EMBL" id="KAA8499226.1"/>
    </source>
</evidence>
<dbReference type="InterPro" id="IPR023179">
    <property type="entry name" value="GTP-bd_ortho_bundle_sf"/>
</dbReference>
<evidence type="ECO:0000313" key="5">
    <source>
        <dbReference type="Proteomes" id="UP000324585"/>
    </source>
</evidence>
<dbReference type="GO" id="GO:0005525">
    <property type="term" value="F:GTP binding"/>
    <property type="evidence" value="ECO:0007669"/>
    <property type="project" value="UniProtKB-KW"/>
</dbReference>
<gene>
    <name evidence="4" type="ORF">FVE85_6811</name>
</gene>
<feature type="domain" description="G" evidence="3">
    <location>
        <begin position="275"/>
        <end position="351"/>
    </location>
</feature>
<keyword evidence="1" id="KW-0547">Nucleotide-binding</keyword>
<dbReference type="GO" id="GO:0032543">
    <property type="term" value="P:mitochondrial translation"/>
    <property type="evidence" value="ECO:0007669"/>
    <property type="project" value="TreeGrafter"/>
</dbReference>
<comment type="caution">
    <text evidence="4">The sequence shown here is derived from an EMBL/GenBank/DDBJ whole genome shotgun (WGS) entry which is preliminary data.</text>
</comment>
<dbReference type="InterPro" id="IPR027417">
    <property type="entry name" value="P-loop_NTPase"/>
</dbReference>
<dbReference type="EMBL" id="VRMN01000001">
    <property type="protein sequence ID" value="KAA8499226.1"/>
    <property type="molecule type" value="Genomic_DNA"/>
</dbReference>
<dbReference type="Gene3D" id="3.40.50.300">
    <property type="entry name" value="P-loop containing nucleotide triphosphate hydrolases"/>
    <property type="match status" value="1"/>
</dbReference>
<protein>
    <submittedName>
        <fullName evidence="4">Mitochondrial GTPase 1</fullName>
    </submittedName>
</protein>
<reference evidence="5" key="1">
    <citation type="journal article" date="2019" name="Nat. Commun.">
        <title>Expansion of phycobilisome linker gene families in mesophilic red algae.</title>
        <authorList>
            <person name="Lee J."/>
            <person name="Kim D."/>
            <person name="Bhattacharya D."/>
            <person name="Yoon H.S."/>
        </authorList>
    </citation>
    <scope>NUCLEOTIDE SEQUENCE [LARGE SCALE GENOMIC DNA]</scope>
    <source>
        <strain evidence="5">CCMP 1328</strain>
    </source>
</reference>
<dbReference type="GO" id="GO:0005739">
    <property type="term" value="C:mitochondrion"/>
    <property type="evidence" value="ECO:0007669"/>
    <property type="project" value="TreeGrafter"/>
</dbReference>
<sequence length="443" mass="50254">MCLRVSPRSAVRPWTATSIARRRFSSAAVKRRGLRSQGLGPQLSGGIQGTLPWDTTGFELRSGDRALASAKLGLSAGFDGICAARRPQRIFREIHSRDFVCVGPNSRAASTSPQVHVQHNGDVADADLTFPEWRSSVRSWKRKVEVASVRWNDYKMALARNHIQGLSSAKVLLEIRDARIPRCSAHPMFELWKSKMQLDHVLVYTHTDLLPPDQLQQLRRWTQQNITIADNIFLKDLSDFETQPKERYADMAERLRYLLMHGGAENIDGTLERRAIVCGIPNVGKSSVIHVLLKDHAKELKKKGLYRVPRVANIAGKTKWLEEHWFSLKPTLVLLDTPGMFVPPKVLEADPEAYYKLAITGKINNSEVQDHRDALEYLLYRLNRARLFQYVKVFGMQKPTDNLDEFIKASKYPRARAALPPVILRFLAGDFGRLCLDDIETPL</sequence>
<organism evidence="4 5">
    <name type="scientific">Porphyridium purpureum</name>
    <name type="common">Red alga</name>
    <name type="synonym">Porphyridium cruentum</name>
    <dbReference type="NCBI Taxonomy" id="35688"/>
    <lineage>
        <taxon>Eukaryota</taxon>
        <taxon>Rhodophyta</taxon>
        <taxon>Bangiophyceae</taxon>
        <taxon>Porphyridiales</taxon>
        <taxon>Porphyridiaceae</taxon>
        <taxon>Porphyridium</taxon>
    </lineage>
</organism>
<dbReference type="GO" id="GO:0003924">
    <property type="term" value="F:GTPase activity"/>
    <property type="evidence" value="ECO:0007669"/>
    <property type="project" value="TreeGrafter"/>
</dbReference>
<keyword evidence="2" id="KW-0342">GTP-binding</keyword>
<dbReference type="Proteomes" id="UP000324585">
    <property type="component" value="Unassembled WGS sequence"/>
</dbReference>
<dbReference type="AlphaFoldDB" id="A0A5J4Z6B8"/>
<dbReference type="Pfam" id="PF01926">
    <property type="entry name" value="MMR_HSR1"/>
    <property type="match status" value="1"/>
</dbReference>
<dbReference type="InterPro" id="IPR006073">
    <property type="entry name" value="GTP-bd"/>
</dbReference>
<evidence type="ECO:0000256" key="1">
    <source>
        <dbReference type="ARBA" id="ARBA00022741"/>
    </source>
</evidence>
<dbReference type="OrthoDB" id="269151at2759"/>